<sequence length="214" mass="22683">MDDLTTAATRAQSDSATTARAAVDSLPWLAAALEDDREHGRFDAWGRSTVIDENIGAPVISRALFDELHRRAGIAAQWPVGNAGLLHCYGYLLSLVETPYGLKRERWVTPALAEACALAPDAFLPWLEGATLLHRAGAAASGILHSASLSGTATVDGRHTRVGVTREQGPAALVYAVAAVSETTPLLITMFPVADAGVVLTEFASTPRLRWNAV</sequence>
<dbReference type="OrthoDB" id="9342873at2"/>
<organism evidence="1 2">
    <name type="scientific">Microbacterium foliorum</name>
    <dbReference type="NCBI Taxonomy" id="104336"/>
    <lineage>
        <taxon>Bacteria</taxon>
        <taxon>Bacillati</taxon>
        <taxon>Actinomycetota</taxon>
        <taxon>Actinomycetes</taxon>
        <taxon>Micrococcales</taxon>
        <taxon>Microbacteriaceae</taxon>
        <taxon>Microbacterium</taxon>
    </lineage>
</organism>
<accession>A0A4Y5YV05</accession>
<gene>
    <name evidence="1" type="ORF">FIV50_13320</name>
</gene>
<evidence type="ECO:0000313" key="2">
    <source>
        <dbReference type="Proteomes" id="UP000316125"/>
    </source>
</evidence>
<evidence type="ECO:0000313" key="1">
    <source>
        <dbReference type="EMBL" id="QDE36657.1"/>
    </source>
</evidence>
<reference evidence="1 2" key="1">
    <citation type="submission" date="2019-06" db="EMBL/GenBank/DDBJ databases">
        <title>Complete genome of Microbacterium foliorum M2.</title>
        <authorList>
            <person name="Cao G."/>
        </authorList>
    </citation>
    <scope>NUCLEOTIDE SEQUENCE [LARGE SCALE GENOMIC DNA]</scope>
    <source>
        <strain evidence="1 2">M2</strain>
    </source>
</reference>
<dbReference type="Proteomes" id="UP000316125">
    <property type="component" value="Chromosome"/>
</dbReference>
<dbReference type="EMBL" id="CP041040">
    <property type="protein sequence ID" value="QDE36657.1"/>
    <property type="molecule type" value="Genomic_DNA"/>
</dbReference>
<name>A0A4Y5YV05_9MICO</name>
<dbReference type="AlphaFoldDB" id="A0A4Y5YV05"/>
<proteinExistence type="predicted"/>
<protein>
    <submittedName>
        <fullName evidence="1">Amino acid deaminase</fullName>
    </submittedName>
</protein>